<keyword evidence="1" id="KW-0812">Transmembrane</keyword>
<name>A0A6N7PGQ0_9BACT</name>
<organism evidence="2 3">
    <name type="scientific">Polyangium spumosum</name>
    <dbReference type="NCBI Taxonomy" id="889282"/>
    <lineage>
        <taxon>Bacteria</taxon>
        <taxon>Pseudomonadati</taxon>
        <taxon>Myxococcota</taxon>
        <taxon>Polyangia</taxon>
        <taxon>Polyangiales</taxon>
        <taxon>Polyangiaceae</taxon>
        <taxon>Polyangium</taxon>
    </lineage>
</organism>
<evidence type="ECO:0000313" key="3">
    <source>
        <dbReference type="Proteomes" id="UP000440224"/>
    </source>
</evidence>
<proteinExistence type="predicted"/>
<dbReference type="Pfam" id="PF20398">
    <property type="entry name" value="DUF6691"/>
    <property type="match status" value="1"/>
</dbReference>
<comment type="caution">
    <text evidence="2">The sequence shown here is derived from an EMBL/GenBank/DDBJ whole genome shotgun (WGS) entry which is preliminary data.</text>
</comment>
<dbReference type="EMBL" id="WJIE01000001">
    <property type="protein sequence ID" value="MRG90967.1"/>
    <property type="molecule type" value="Genomic_DNA"/>
</dbReference>
<accession>A0A6N7PGQ0</accession>
<protein>
    <submittedName>
        <fullName evidence="2">YeeE/YedE family protein</fullName>
    </submittedName>
</protein>
<dbReference type="Proteomes" id="UP000440224">
    <property type="component" value="Unassembled WGS sequence"/>
</dbReference>
<evidence type="ECO:0000313" key="2">
    <source>
        <dbReference type="EMBL" id="MRG90967.1"/>
    </source>
</evidence>
<dbReference type="InterPro" id="IPR046513">
    <property type="entry name" value="DUF6691"/>
</dbReference>
<keyword evidence="1" id="KW-0472">Membrane</keyword>
<dbReference type="OrthoDB" id="9790409at2"/>
<dbReference type="AlphaFoldDB" id="A0A6N7PGQ0"/>
<dbReference type="RefSeq" id="WP_153817816.1">
    <property type="nucleotide sequence ID" value="NZ_WJIE01000001.1"/>
</dbReference>
<evidence type="ECO:0000256" key="1">
    <source>
        <dbReference type="SAM" id="Phobius"/>
    </source>
</evidence>
<reference evidence="2 3" key="1">
    <citation type="submission" date="2019-10" db="EMBL/GenBank/DDBJ databases">
        <title>A soil myxobacterium in the family Polyangiaceae.</title>
        <authorList>
            <person name="Li Y."/>
            <person name="Wang J."/>
        </authorList>
    </citation>
    <scope>NUCLEOTIDE SEQUENCE [LARGE SCALE GENOMIC DNA]</scope>
    <source>
        <strain evidence="2 3">DSM 14734</strain>
    </source>
</reference>
<keyword evidence="1" id="KW-1133">Transmembrane helix</keyword>
<keyword evidence="3" id="KW-1185">Reference proteome</keyword>
<feature type="transmembrane region" description="Helical" evidence="1">
    <location>
        <begin position="111"/>
        <end position="132"/>
    </location>
</feature>
<sequence>MNLGHQRRGAALLSGLLFGAGLALSGMTLPAKVIGFLDITGDWDPSLAFVMMGAILVHFFAVRLARRRPEPVLGGGFQLPKKKDLDTRLVVGAAIFGVGWGLAGICPGPGLVNLLAGDLGAVAFVAAMVVGMGAQHLLVEARAGKPAPSPGGVKATS</sequence>
<gene>
    <name evidence="2" type="ORF">GF068_03385</name>
</gene>
<feature type="transmembrane region" description="Helical" evidence="1">
    <location>
        <begin position="46"/>
        <end position="65"/>
    </location>
</feature>
<feature type="transmembrane region" description="Helical" evidence="1">
    <location>
        <begin position="85"/>
        <end position="105"/>
    </location>
</feature>